<keyword evidence="1" id="KW-0812">Transmembrane</keyword>
<evidence type="ECO:0000313" key="3">
    <source>
        <dbReference type="EMBL" id="SOC27247.1"/>
    </source>
</evidence>
<evidence type="ECO:0000256" key="1">
    <source>
        <dbReference type="SAM" id="Phobius"/>
    </source>
</evidence>
<evidence type="ECO:0000313" key="4">
    <source>
        <dbReference type="Proteomes" id="UP000219068"/>
    </source>
</evidence>
<accession>A0A285TT56</accession>
<organism evidence="3 4">
    <name type="scientific">Thalassospira xiamenensis</name>
    <dbReference type="NCBI Taxonomy" id="220697"/>
    <lineage>
        <taxon>Bacteria</taxon>
        <taxon>Pseudomonadati</taxon>
        <taxon>Pseudomonadota</taxon>
        <taxon>Alphaproteobacteria</taxon>
        <taxon>Rhodospirillales</taxon>
        <taxon>Thalassospiraceae</taxon>
        <taxon>Thalassospira</taxon>
    </lineage>
</organism>
<evidence type="ECO:0000259" key="2">
    <source>
        <dbReference type="SMART" id="SM00974"/>
    </source>
</evidence>
<sequence>MPGILKIGMTHRDPYLRAKELTNNTAVPTPFKVVHYVLVNGCQEVEKLLHHQLTRRNCRVRSEREFFRLSKRQAIKDVRAAAKGFALRHHGKTNEWFASFSNKIALLAVAAILFIPENKIGEISVIPSDWRSYLGAVAVALLFLLPPSRRPRLQKYWRRR</sequence>
<dbReference type="Proteomes" id="UP000219068">
    <property type="component" value="Unassembled WGS sequence"/>
</dbReference>
<feature type="domain" description="Bacteriophage T5 Orf172 DNA-binding" evidence="2">
    <location>
        <begin position="1"/>
        <end position="81"/>
    </location>
</feature>
<dbReference type="AlphaFoldDB" id="A0A285TT56"/>
<dbReference type="InterPro" id="IPR018306">
    <property type="entry name" value="Phage_T5_Orf172_DNA-bd"/>
</dbReference>
<keyword evidence="1" id="KW-0472">Membrane</keyword>
<keyword evidence="1" id="KW-1133">Transmembrane helix</keyword>
<name>A0A285TT56_9PROT</name>
<proteinExistence type="predicted"/>
<dbReference type="SMART" id="SM00974">
    <property type="entry name" value="T5orf172"/>
    <property type="match status" value="1"/>
</dbReference>
<dbReference type="Pfam" id="PF13455">
    <property type="entry name" value="MUG113"/>
    <property type="match status" value="1"/>
</dbReference>
<gene>
    <name evidence="3" type="ORF">SAMN05428964_105323</name>
</gene>
<protein>
    <submittedName>
        <fullName evidence="3">T5orf172 domain-containing protein</fullName>
    </submittedName>
</protein>
<dbReference type="EMBL" id="OBMM01000005">
    <property type="protein sequence ID" value="SOC27247.1"/>
    <property type="molecule type" value="Genomic_DNA"/>
</dbReference>
<feature type="transmembrane region" description="Helical" evidence="1">
    <location>
        <begin position="130"/>
        <end position="148"/>
    </location>
</feature>
<reference evidence="3 4" key="1">
    <citation type="submission" date="2017-08" db="EMBL/GenBank/DDBJ databases">
        <authorList>
            <person name="de Groot N.N."/>
        </authorList>
    </citation>
    <scope>NUCLEOTIDE SEQUENCE [LARGE SCALE GENOMIC DNA]</scope>
    <source>
        <strain evidence="3 4">USBA 78</strain>
    </source>
</reference>
<feature type="transmembrane region" description="Helical" evidence="1">
    <location>
        <begin position="96"/>
        <end position="115"/>
    </location>
</feature>